<feature type="transmembrane region" description="Helical" evidence="1">
    <location>
        <begin position="75"/>
        <end position="97"/>
    </location>
</feature>
<dbReference type="AlphaFoldDB" id="A0A1W1W3Y7"/>
<dbReference type="STRING" id="645990.SAMN00120144_1951"/>
<organism evidence="3 4">
    <name type="scientific">Hymenobacter roseosalivarius DSM 11622</name>
    <dbReference type="NCBI Taxonomy" id="645990"/>
    <lineage>
        <taxon>Bacteria</taxon>
        <taxon>Pseudomonadati</taxon>
        <taxon>Bacteroidota</taxon>
        <taxon>Cytophagia</taxon>
        <taxon>Cytophagales</taxon>
        <taxon>Hymenobacteraceae</taxon>
        <taxon>Hymenobacter</taxon>
    </lineage>
</organism>
<feature type="transmembrane region" description="Helical" evidence="1">
    <location>
        <begin position="12"/>
        <end position="32"/>
    </location>
</feature>
<dbReference type="GO" id="GO:0016020">
    <property type="term" value="C:membrane"/>
    <property type="evidence" value="ECO:0007669"/>
    <property type="project" value="InterPro"/>
</dbReference>
<evidence type="ECO:0000313" key="3">
    <source>
        <dbReference type="EMBL" id="SMC00337.1"/>
    </source>
</evidence>
<evidence type="ECO:0000313" key="4">
    <source>
        <dbReference type="Proteomes" id="UP000192266"/>
    </source>
</evidence>
<protein>
    <submittedName>
        <fullName evidence="3">Signal transduction histidine kinase, LytS</fullName>
    </submittedName>
</protein>
<keyword evidence="1" id="KW-1133">Transmembrane helix</keyword>
<keyword evidence="1" id="KW-0472">Membrane</keyword>
<dbReference type="PANTHER" id="PTHR34220:SF7">
    <property type="entry name" value="SENSOR HISTIDINE KINASE YPDA"/>
    <property type="match status" value="1"/>
</dbReference>
<evidence type="ECO:0000256" key="1">
    <source>
        <dbReference type="SAM" id="Phobius"/>
    </source>
</evidence>
<sequence length="362" mass="41460">MKVGVVHRIGRHTLFWLTLWGFFLLIQLPDYFMTGRPVLWREYLFMQLPTALLATYPLLYGLLPRLLRRQRLSLFLGLLAVWLLASVLLANLMQAFYSYVVAPSLFQQPPYEAFQWTKLFDRLSFNFFALMVIAGGASVSKVLNWWYEQQQRSQELQQHKLQAELQLLKAQLQPSFLFNTLHTLRHLTAQKSPDSPAVVLQLADVLRFMLYESSLDVVPLVDEVEMIRHYVALEKRRLGSRVDVSLSFSGDLGAYTIAPLLLLPFVENAFRHGTSTQLECPWISIDLVVKQDCAIFKVINSQLLTESGVVELSGLGSIRQRLQRLYPGQHELKLITEPDTFLIALSLQFAPQPLSIHASAFL</sequence>
<dbReference type="Proteomes" id="UP000192266">
    <property type="component" value="Unassembled WGS sequence"/>
</dbReference>
<dbReference type="PANTHER" id="PTHR34220">
    <property type="entry name" value="SENSOR HISTIDINE KINASE YPDA"/>
    <property type="match status" value="1"/>
</dbReference>
<feature type="transmembrane region" description="Helical" evidence="1">
    <location>
        <begin position="44"/>
        <end position="63"/>
    </location>
</feature>
<dbReference type="GO" id="GO:0000155">
    <property type="term" value="F:phosphorelay sensor kinase activity"/>
    <property type="evidence" value="ECO:0007669"/>
    <property type="project" value="InterPro"/>
</dbReference>
<name>A0A1W1W3Y7_9BACT</name>
<evidence type="ECO:0000259" key="2">
    <source>
        <dbReference type="Pfam" id="PF06580"/>
    </source>
</evidence>
<accession>A0A1W1W3Y7</accession>
<keyword evidence="3" id="KW-0808">Transferase</keyword>
<proteinExistence type="predicted"/>
<reference evidence="3 4" key="1">
    <citation type="submission" date="2017-04" db="EMBL/GenBank/DDBJ databases">
        <authorList>
            <person name="Afonso C.L."/>
            <person name="Miller P.J."/>
            <person name="Scott M.A."/>
            <person name="Spackman E."/>
            <person name="Goraichik I."/>
            <person name="Dimitrov K.M."/>
            <person name="Suarez D.L."/>
            <person name="Swayne D.E."/>
        </authorList>
    </citation>
    <scope>NUCLEOTIDE SEQUENCE [LARGE SCALE GENOMIC DNA]</scope>
    <source>
        <strain evidence="3 4">DSM 11622</strain>
    </source>
</reference>
<gene>
    <name evidence="3" type="ORF">SAMN00120144_1951</name>
</gene>
<keyword evidence="1" id="KW-0812">Transmembrane</keyword>
<dbReference type="Pfam" id="PF06580">
    <property type="entry name" value="His_kinase"/>
    <property type="match status" value="1"/>
</dbReference>
<keyword evidence="3" id="KW-0418">Kinase</keyword>
<dbReference type="InterPro" id="IPR010559">
    <property type="entry name" value="Sig_transdc_His_kin_internal"/>
</dbReference>
<feature type="transmembrane region" description="Helical" evidence="1">
    <location>
        <begin position="125"/>
        <end position="147"/>
    </location>
</feature>
<dbReference type="OrthoDB" id="9792992at2"/>
<keyword evidence="4" id="KW-1185">Reference proteome</keyword>
<dbReference type="InterPro" id="IPR050640">
    <property type="entry name" value="Bact_2-comp_sensor_kinase"/>
</dbReference>
<dbReference type="EMBL" id="FWWW01000100">
    <property type="protein sequence ID" value="SMC00337.1"/>
    <property type="molecule type" value="Genomic_DNA"/>
</dbReference>
<dbReference type="RefSeq" id="WP_084447707.1">
    <property type="nucleotide sequence ID" value="NZ_FWWW01000100.1"/>
</dbReference>
<feature type="domain" description="Signal transduction histidine kinase internal region" evidence="2">
    <location>
        <begin position="163"/>
        <end position="241"/>
    </location>
</feature>